<dbReference type="RefSeq" id="WP_006880761.1">
    <property type="nucleotide sequence ID" value="NZ_AEVS01000088.1"/>
</dbReference>
<proteinExistence type="predicted"/>
<dbReference type="eggNOG" id="ENOG502Z8HD">
    <property type="taxonomic scope" value="Bacteria"/>
</dbReference>
<dbReference type="InterPro" id="IPR049530">
    <property type="entry name" value="EC042_2821"/>
</dbReference>
<evidence type="ECO:0000259" key="2">
    <source>
        <dbReference type="Pfam" id="PF18740"/>
    </source>
</evidence>
<dbReference type="Pfam" id="PF18740">
    <property type="entry name" value="EC042_2821"/>
    <property type="match status" value="1"/>
</dbReference>
<feature type="domain" description="DUF3644" evidence="1">
    <location>
        <begin position="99"/>
        <end position="273"/>
    </location>
</feature>
<accession>E8LY36</accession>
<reference evidence="3 4" key="1">
    <citation type="journal article" date="2012" name="Int. J. Syst. Evol. Microbiol.">
        <title>Vibrio caribbeanicus sp. nov., isolated from the marine sponge Scleritoderma cyanea.</title>
        <authorList>
            <person name="Hoffmann M."/>
            <person name="Monday S.R."/>
            <person name="Allard M.W."/>
            <person name="Strain E.A."/>
            <person name="Whittaker P."/>
            <person name="Naum M."/>
            <person name="McCarthy P.J."/>
            <person name="Lopez J.V."/>
            <person name="Fischer M."/>
            <person name="Brown E.W."/>
        </authorList>
    </citation>
    <scope>NUCLEOTIDE SEQUENCE [LARGE SCALE GENOMIC DNA]</scope>
    <source>
        <strain evidence="3 4">LMG 20546</strain>
    </source>
</reference>
<dbReference type="EMBL" id="AEVS01000088">
    <property type="protein sequence ID" value="EGA64409.1"/>
    <property type="molecule type" value="Genomic_DNA"/>
</dbReference>
<organism evidence="3 4">
    <name type="scientific">Vibrio brasiliensis LMG 20546</name>
    <dbReference type="NCBI Taxonomy" id="945543"/>
    <lineage>
        <taxon>Bacteria</taxon>
        <taxon>Pseudomonadati</taxon>
        <taxon>Pseudomonadota</taxon>
        <taxon>Gammaproteobacteria</taxon>
        <taxon>Vibrionales</taxon>
        <taxon>Vibrionaceae</taxon>
        <taxon>Vibrio</taxon>
        <taxon>Vibrio oreintalis group</taxon>
    </lineage>
</organism>
<dbReference type="OrthoDB" id="1551227at2"/>
<dbReference type="AlphaFoldDB" id="E8LY36"/>
<dbReference type="Pfam" id="PF12358">
    <property type="entry name" value="DUF3644"/>
    <property type="match status" value="1"/>
</dbReference>
<evidence type="ECO:0000313" key="3">
    <source>
        <dbReference type="EMBL" id="EGA64409.1"/>
    </source>
</evidence>
<keyword evidence="4" id="KW-1185">Reference proteome</keyword>
<name>E8LY36_9VIBR</name>
<comment type="caution">
    <text evidence="3">The sequence shown here is derived from an EMBL/GenBank/DDBJ whole genome shotgun (WGS) entry which is preliminary data.</text>
</comment>
<gene>
    <name evidence="3" type="ORF">VIBR0546_20193</name>
</gene>
<dbReference type="Proteomes" id="UP000004371">
    <property type="component" value="Unassembled WGS sequence"/>
</dbReference>
<dbReference type="InterPro" id="IPR022104">
    <property type="entry name" value="DUF3644"/>
</dbReference>
<feature type="domain" description="EC042-2821-like Restriction Endonuclease-like" evidence="2">
    <location>
        <begin position="327"/>
        <end position="426"/>
    </location>
</feature>
<sequence>MAKVEMQLLLYQFLQKHQTESSTFTKEDLIAHVGWKPSTFKSYYGKGQITQFLAEIGVNTYEAINVLDVSFIEFKKRLSQSKHYQELGHKCKSNLAKALLKKSKDNMMLALELYNRPSLENKLDGFVMMYSTAWEQLLKAIIIERDGEEAVFEKANKQGVKKTISLRQCLDKLFKENDNVRKNISRIADWRDGAVHLLMPELQGLASRIFQSGVLNYSSKFQEFAEVPFMRSQHAGMISLVGDFKMPPEPVLRSLYGKAAEDMLELAKTVQDEIEKEDDIEFAIPINVSLVYARDEKDSQIILAAANGKAQDLEQLKKALVVEKQVDPEKTHTFTQKTAIDAINKTLHANYDMAKLEKCLVARDKKGKPTINSHCFQAAVSKLNWKATCNKHHHYQKISNTHIYSQDAVDEIVRQITMKDNFIEQAKSQAKKKRNKQAALA</sequence>
<dbReference type="STRING" id="945543.VIBR0546_20193"/>
<evidence type="ECO:0000313" key="4">
    <source>
        <dbReference type="Proteomes" id="UP000004371"/>
    </source>
</evidence>
<protein>
    <submittedName>
        <fullName evidence="3">Uncharacterized protein</fullName>
    </submittedName>
</protein>
<evidence type="ECO:0000259" key="1">
    <source>
        <dbReference type="Pfam" id="PF12358"/>
    </source>
</evidence>